<keyword evidence="3" id="KW-0597">Phosphoprotein</keyword>
<keyword evidence="6 18" id="KW-0732">Signal</keyword>
<organism evidence="21 22">
    <name type="scientific">Kalanchoe fedtschenkoi</name>
    <name type="common">Lavender scallops</name>
    <name type="synonym">South American air plant</name>
    <dbReference type="NCBI Taxonomy" id="63787"/>
    <lineage>
        <taxon>Eukaryota</taxon>
        <taxon>Viridiplantae</taxon>
        <taxon>Streptophyta</taxon>
        <taxon>Embryophyta</taxon>
        <taxon>Tracheophyta</taxon>
        <taxon>Spermatophyta</taxon>
        <taxon>Magnoliopsida</taxon>
        <taxon>eudicotyledons</taxon>
        <taxon>Gunneridae</taxon>
        <taxon>Pentapetalae</taxon>
        <taxon>Saxifragales</taxon>
        <taxon>Crassulaceae</taxon>
        <taxon>Kalanchoe</taxon>
    </lineage>
</organism>
<dbReference type="InterPro" id="IPR000719">
    <property type="entry name" value="Prot_kinase_dom"/>
</dbReference>
<evidence type="ECO:0000313" key="22">
    <source>
        <dbReference type="Proteomes" id="UP000594263"/>
    </source>
</evidence>
<keyword evidence="2" id="KW-0723">Serine/threonine-protein kinase</keyword>
<accession>A0A7N0TRY2</accession>
<dbReference type="InterPro" id="IPR011009">
    <property type="entry name" value="Kinase-like_dom_sf"/>
</dbReference>
<evidence type="ECO:0000256" key="17">
    <source>
        <dbReference type="SAM" id="Phobius"/>
    </source>
</evidence>
<keyword evidence="5 17" id="KW-0812">Transmembrane</keyword>
<dbReference type="FunFam" id="1.10.510.10:FF:000343">
    <property type="entry name" value="Cysteine-rich receptor-like protein kinase 28"/>
    <property type="match status" value="1"/>
</dbReference>
<evidence type="ECO:0000259" key="20">
    <source>
        <dbReference type="PROSITE" id="PS51473"/>
    </source>
</evidence>
<evidence type="ECO:0000259" key="19">
    <source>
        <dbReference type="PROSITE" id="PS50011"/>
    </source>
</evidence>
<dbReference type="GO" id="GO:0004674">
    <property type="term" value="F:protein serine/threonine kinase activity"/>
    <property type="evidence" value="ECO:0007669"/>
    <property type="project" value="UniProtKB-KW"/>
</dbReference>
<evidence type="ECO:0000256" key="5">
    <source>
        <dbReference type="ARBA" id="ARBA00022692"/>
    </source>
</evidence>
<dbReference type="Proteomes" id="UP000594263">
    <property type="component" value="Unplaced"/>
</dbReference>
<keyword evidence="8 15" id="KW-0547">Nucleotide-binding</keyword>
<dbReference type="InterPro" id="IPR001245">
    <property type="entry name" value="Ser-Thr/Tyr_kinase_cat_dom"/>
</dbReference>
<evidence type="ECO:0000256" key="1">
    <source>
        <dbReference type="ARBA" id="ARBA00004167"/>
    </source>
</evidence>
<dbReference type="GO" id="GO:0005886">
    <property type="term" value="C:plasma membrane"/>
    <property type="evidence" value="ECO:0007669"/>
    <property type="project" value="TreeGrafter"/>
</dbReference>
<evidence type="ECO:0000256" key="15">
    <source>
        <dbReference type="PROSITE-ProRule" id="PRU10141"/>
    </source>
</evidence>
<feature type="domain" description="Gnk2-homologous" evidence="20">
    <location>
        <begin position="32"/>
        <end position="135"/>
    </location>
</feature>
<keyword evidence="10 15" id="KW-0067">ATP-binding</keyword>
<evidence type="ECO:0000256" key="10">
    <source>
        <dbReference type="ARBA" id="ARBA00022840"/>
    </source>
</evidence>
<dbReference type="Gene3D" id="3.30.430.20">
    <property type="entry name" value="Gnk2 domain, C-X8-C-X2-C motif"/>
    <property type="match status" value="2"/>
</dbReference>
<evidence type="ECO:0000256" key="13">
    <source>
        <dbReference type="ARBA" id="ARBA00023170"/>
    </source>
</evidence>
<keyword evidence="4" id="KW-0808">Transferase</keyword>
<feature type="region of interest" description="Disordered" evidence="16">
    <location>
        <begin position="621"/>
        <end position="643"/>
    </location>
</feature>
<dbReference type="InterPro" id="IPR038408">
    <property type="entry name" value="GNK2_sf"/>
</dbReference>
<dbReference type="InterPro" id="IPR008271">
    <property type="entry name" value="Ser/Thr_kinase_AS"/>
</dbReference>
<keyword evidence="12 17" id="KW-0472">Membrane</keyword>
<dbReference type="FunFam" id="3.30.200.20:FF:000142">
    <property type="entry name" value="Cysteine-rich receptor-like protein kinase 10"/>
    <property type="match status" value="1"/>
</dbReference>
<dbReference type="GO" id="GO:0009737">
    <property type="term" value="P:response to abscisic acid"/>
    <property type="evidence" value="ECO:0007669"/>
    <property type="project" value="UniProtKB-ARBA"/>
</dbReference>
<evidence type="ECO:0000256" key="3">
    <source>
        <dbReference type="ARBA" id="ARBA00022553"/>
    </source>
</evidence>
<dbReference type="Gene3D" id="3.30.200.20">
    <property type="entry name" value="Phosphorylase Kinase, domain 1"/>
    <property type="match status" value="1"/>
</dbReference>
<dbReference type="PROSITE" id="PS00107">
    <property type="entry name" value="PROTEIN_KINASE_ATP"/>
    <property type="match status" value="1"/>
</dbReference>
<evidence type="ECO:0000256" key="6">
    <source>
        <dbReference type="ARBA" id="ARBA00022729"/>
    </source>
</evidence>
<dbReference type="PANTHER" id="PTHR27002:SF181">
    <property type="entry name" value="RECEPTOR-LIKE SERINE_THREONINE-PROTEIN KINASE"/>
    <property type="match status" value="1"/>
</dbReference>
<protein>
    <submittedName>
        <fullName evidence="21">Uncharacterized protein</fullName>
    </submittedName>
</protein>
<dbReference type="PROSITE" id="PS00108">
    <property type="entry name" value="PROTEIN_KINASE_ST"/>
    <property type="match status" value="1"/>
</dbReference>
<dbReference type="PROSITE" id="PS51473">
    <property type="entry name" value="GNK2"/>
    <property type="match status" value="2"/>
</dbReference>
<feature type="domain" description="Protein kinase" evidence="19">
    <location>
        <begin position="324"/>
        <end position="582"/>
    </location>
</feature>
<dbReference type="GO" id="GO:0005524">
    <property type="term" value="F:ATP binding"/>
    <property type="evidence" value="ECO:0007669"/>
    <property type="project" value="UniProtKB-UniRule"/>
</dbReference>
<evidence type="ECO:0000256" key="9">
    <source>
        <dbReference type="ARBA" id="ARBA00022777"/>
    </source>
</evidence>
<feature type="transmembrane region" description="Helical" evidence="17">
    <location>
        <begin position="267"/>
        <end position="290"/>
    </location>
</feature>
<evidence type="ECO:0000256" key="2">
    <source>
        <dbReference type="ARBA" id="ARBA00022527"/>
    </source>
</evidence>
<evidence type="ECO:0000313" key="21">
    <source>
        <dbReference type="EnsemblPlants" id="Kaladp0042s0297.1.v1.1"/>
    </source>
</evidence>
<dbReference type="InterPro" id="IPR017441">
    <property type="entry name" value="Protein_kinase_ATP_BS"/>
</dbReference>
<dbReference type="Pfam" id="PF01657">
    <property type="entry name" value="Stress-antifung"/>
    <property type="match status" value="2"/>
</dbReference>
<keyword evidence="13" id="KW-0675">Receptor</keyword>
<keyword evidence="22" id="KW-1185">Reference proteome</keyword>
<dbReference type="PANTHER" id="PTHR27002">
    <property type="entry name" value="RECEPTOR-LIKE SERINE/THREONINE-PROTEIN KINASE SD1-8"/>
    <property type="match status" value="1"/>
</dbReference>
<dbReference type="SMART" id="SM00220">
    <property type="entry name" value="S_TKc"/>
    <property type="match status" value="1"/>
</dbReference>
<evidence type="ECO:0000256" key="8">
    <source>
        <dbReference type="ARBA" id="ARBA00022741"/>
    </source>
</evidence>
<evidence type="ECO:0000256" key="16">
    <source>
        <dbReference type="SAM" id="MobiDB-lite"/>
    </source>
</evidence>
<evidence type="ECO:0000256" key="18">
    <source>
        <dbReference type="SAM" id="SignalP"/>
    </source>
</evidence>
<dbReference type="CDD" id="cd14066">
    <property type="entry name" value="STKc_IRAK"/>
    <property type="match status" value="1"/>
</dbReference>
<dbReference type="InterPro" id="IPR002902">
    <property type="entry name" value="GNK2"/>
</dbReference>
<dbReference type="CDD" id="cd23509">
    <property type="entry name" value="Gnk2-like"/>
    <property type="match status" value="2"/>
</dbReference>
<name>A0A7N0TRY2_KALFE</name>
<evidence type="ECO:0000256" key="12">
    <source>
        <dbReference type="ARBA" id="ARBA00023136"/>
    </source>
</evidence>
<dbReference type="Gramene" id="Kaladp0042s0297.1.v1.1">
    <property type="protein sequence ID" value="Kaladp0042s0297.1.v1.1"/>
    <property type="gene ID" value="Kaladp0042s0297.v1.1"/>
</dbReference>
<dbReference type="PROSITE" id="PS50011">
    <property type="entry name" value="PROTEIN_KINASE_DOM"/>
    <property type="match status" value="1"/>
</dbReference>
<sequence length="643" mass="70874">MERGFMATCSALGVLLLILRLSKAQPSPQQVYNYHSCAEASESFQTASVFATNLDQVLAHFSSLNQTNNGFFNLSVGLNADQVNSVALCRGDVSESSCLECIRFGAGDLPGRCPGRMEGIVFYDKCMFRYTNWYIFRSVEGTYATLSNHSYSNGMALYGYRLFSLLEALRDEASSGNSTLKLAVGDTELAGSERIYALAQCVPDLDQMQCENCLDRAFGDITRNIPGKGGGRVLGASCSLWFDTTRFYGVQVDSPAPPAEGTRKRNIVVVIAVVSALVVSLMLLAMYCVWRTRSRARPVENGDEVKRGELQVQFETIRAATGDFSEENKLGQGGFGAVYKGRLADGREIAVKRLSQNSGQGDAEFKNEVTLLAKLQHKNLVRLLGFCLQGQERLLIYEYVPNASLDKFLFTDPDKRALLSWETRYKIIKGIARGLLYLHEDSRLRIIHRDLKTSNVLLDEEMNPKISDFGMARLFAMDQTRGQTTRIVGTYGYMAPEYAIHGQFSAKSDVYSFGVMIMELITGCRISSFDVGGASEHLLSFAWESWTSGRISDIFDAMLLDCRRDEILRSIHIGLLCVQESVKARPTMASVSLMLGSVSLSLPLPSRPAYFTPNMMSSSETGGSGGLKGSFTTSHEVSTTSVL</sequence>
<feature type="binding site" evidence="15">
    <location>
        <position position="352"/>
    </location>
    <ligand>
        <name>ATP</name>
        <dbReference type="ChEBI" id="CHEBI:30616"/>
    </ligand>
</feature>
<evidence type="ECO:0000256" key="11">
    <source>
        <dbReference type="ARBA" id="ARBA00022989"/>
    </source>
</evidence>
<comment type="subcellular location">
    <subcellularLocation>
        <location evidence="1">Membrane</location>
        <topology evidence="1">Single-pass membrane protein</topology>
    </subcellularLocation>
</comment>
<dbReference type="AlphaFoldDB" id="A0A7N0TRY2"/>
<keyword evidence="7" id="KW-0677">Repeat</keyword>
<keyword evidence="11 17" id="KW-1133">Transmembrane helix</keyword>
<feature type="signal peptide" evidence="18">
    <location>
        <begin position="1"/>
        <end position="24"/>
    </location>
</feature>
<evidence type="ECO:0000256" key="7">
    <source>
        <dbReference type="ARBA" id="ARBA00022737"/>
    </source>
</evidence>
<dbReference type="OMA" id="RICLAQI"/>
<proteinExistence type="predicted"/>
<reference evidence="21" key="1">
    <citation type="submission" date="2021-01" db="UniProtKB">
        <authorList>
            <consortium name="EnsemblPlants"/>
        </authorList>
    </citation>
    <scope>IDENTIFICATION</scope>
</reference>
<feature type="domain" description="Gnk2-homologous" evidence="20">
    <location>
        <begin position="139"/>
        <end position="247"/>
    </location>
</feature>
<keyword evidence="14" id="KW-0325">Glycoprotein</keyword>
<dbReference type="Gene3D" id="1.10.510.10">
    <property type="entry name" value="Transferase(Phosphotransferase) domain 1"/>
    <property type="match status" value="1"/>
</dbReference>
<dbReference type="EnsemblPlants" id="Kaladp0042s0297.1.v1.1">
    <property type="protein sequence ID" value="Kaladp0042s0297.1.v1.1"/>
    <property type="gene ID" value="Kaladp0042s0297.v1.1"/>
</dbReference>
<feature type="chain" id="PRO_5029657373" evidence="18">
    <location>
        <begin position="25"/>
        <end position="643"/>
    </location>
</feature>
<evidence type="ECO:0000256" key="14">
    <source>
        <dbReference type="ARBA" id="ARBA00023180"/>
    </source>
</evidence>
<dbReference type="Pfam" id="PF07714">
    <property type="entry name" value="PK_Tyr_Ser-Thr"/>
    <property type="match status" value="1"/>
</dbReference>
<keyword evidence="9" id="KW-0418">Kinase</keyword>
<evidence type="ECO:0000256" key="4">
    <source>
        <dbReference type="ARBA" id="ARBA00022679"/>
    </source>
</evidence>
<dbReference type="SUPFAM" id="SSF56112">
    <property type="entry name" value="Protein kinase-like (PK-like)"/>
    <property type="match status" value="1"/>
</dbReference>